<accession>X1AWC2</accession>
<dbReference type="AlphaFoldDB" id="X1AWC2"/>
<dbReference type="EMBL" id="BART01010283">
    <property type="protein sequence ID" value="GAG87409.1"/>
    <property type="molecule type" value="Genomic_DNA"/>
</dbReference>
<sequence>MSLVKKIIDSYNGEIWMENRVKGDYTKGNNCIILLPEVVNNG</sequence>
<protein>
    <submittedName>
        <fullName evidence="1">Uncharacterized protein</fullName>
    </submittedName>
</protein>
<reference evidence="1" key="1">
    <citation type="journal article" date="2014" name="Front. Microbiol.">
        <title>High frequency of phylogenetically diverse reductive dehalogenase-homologous genes in deep subseafloor sedimentary metagenomes.</title>
        <authorList>
            <person name="Kawai M."/>
            <person name="Futagami T."/>
            <person name="Toyoda A."/>
            <person name="Takaki Y."/>
            <person name="Nishi S."/>
            <person name="Hori S."/>
            <person name="Arai W."/>
            <person name="Tsubouchi T."/>
            <person name="Morono Y."/>
            <person name="Uchiyama I."/>
            <person name="Ito T."/>
            <person name="Fujiyama A."/>
            <person name="Inagaki F."/>
            <person name="Takami H."/>
        </authorList>
    </citation>
    <scope>NUCLEOTIDE SEQUENCE</scope>
    <source>
        <strain evidence="1">Expedition CK06-06</strain>
    </source>
</reference>
<evidence type="ECO:0000313" key="1">
    <source>
        <dbReference type="EMBL" id="GAG87409.1"/>
    </source>
</evidence>
<name>X1AWC2_9ZZZZ</name>
<comment type="caution">
    <text evidence="1">The sequence shown here is derived from an EMBL/GenBank/DDBJ whole genome shotgun (WGS) entry which is preliminary data.</text>
</comment>
<proteinExistence type="predicted"/>
<gene>
    <name evidence="1" type="ORF">S01H4_22433</name>
</gene>
<organism evidence="1">
    <name type="scientific">marine sediment metagenome</name>
    <dbReference type="NCBI Taxonomy" id="412755"/>
    <lineage>
        <taxon>unclassified sequences</taxon>
        <taxon>metagenomes</taxon>
        <taxon>ecological metagenomes</taxon>
    </lineage>
</organism>